<dbReference type="Proteomes" id="UP001228113">
    <property type="component" value="Chromosome"/>
</dbReference>
<proteinExistence type="predicted"/>
<protein>
    <submittedName>
        <fullName evidence="3">Uncharacterized protein</fullName>
    </submittedName>
</protein>
<dbReference type="RefSeq" id="WP_316411319.1">
    <property type="nucleotide sequence ID" value="NZ_AP027081.1"/>
</dbReference>
<dbReference type="AlphaFoldDB" id="A0AA48GVA3"/>
<dbReference type="PROSITE" id="PS51257">
    <property type="entry name" value="PROKAR_LIPOPROTEIN"/>
    <property type="match status" value="1"/>
</dbReference>
<keyword evidence="1" id="KW-0175">Coiled coil</keyword>
<feature type="coiled-coil region" evidence="1">
    <location>
        <begin position="56"/>
        <end position="95"/>
    </location>
</feature>
<keyword evidence="2" id="KW-0472">Membrane</keyword>
<keyword evidence="2" id="KW-1133">Transmembrane helix</keyword>
<accession>A0AA48GVA3</accession>
<dbReference type="EMBL" id="AP027081">
    <property type="protein sequence ID" value="BDU76285.1"/>
    <property type="molecule type" value="Genomic_DNA"/>
</dbReference>
<keyword evidence="4" id="KW-1185">Reference proteome</keyword>
<feature type="transmembrane region" description="Helical" evidence="2">
    <location>
        <begin position="12"/>
        <end position="29"/>
    </location>
</feature>
<evidence type="ECO:0000256" key="2">
    <source>
        <dbReference type="SAM" id="Phobius"/>
    </source>
</evidence>
<name>A0AA48GVA3_9BACT</name>
<evidence type="ECO:0000313" key="4">
    <source>
        <dbReference type="Proteomes" id="UP001228113"/>
    </source>
</evidence>
<dbReference type="KEGG" id="msea:METESE_12430"/>
<evidence type="ECO:0000256" key="1">
    <source>
        <dbReference type="SAM" id="Coils"/>
    </source>
</evidence>
<keyword evidence="2" id="KW-0812">Transmembrane</keyword>
<sequence length="217" mass="22886">MLDRLKTALTRYRWIGPVLLALACLWIALDVRSCTARRSMDNAAQQADQSHETAVIAAAQGAAHDAEAQAREAKLQDAEARVARLKAQLSRLQAAPLAPVPPVGTVPPVVAGGDNAGGEPGIQPAGDPEKAVLRELVQAQDVQIQGLKAQLNTVTLSRDSWRMSAQARAQESIQLRASLAAAQGLAKAEYWRGFRTGLLAGGLTGGTAGVYAGMRIH</sequence>
<evidence type="ECO:0000313" key="3">
    <source>
        <dbReference type="EMBL" id="BDU76285.1"/>
    </source>
</evidence>
<gene>
    <name evidence="3" type="ORF">METESE_12430</name>
</gene>
<organism evidence="3 4">
    <name type="scientific">Mesoterricola sediminis</name>
    <dbReference type="NCBI Taxonomy" id="2927980"/>
    <lineage>
        <taxon>Bacteria</taxon>
        <taxon>Pseudomonadati</taxon>
        <taxon>Acidobacteriota</taxon>
        <taxon>Holophagae</taxon>
        <taxon>Holophagales</taxon>
        <taxon>Holophagaceae</taxon>
        <taxon>Mesoterricola</taxon>
    </lineage>
</organism>
<reference evidence="3" key="1">
    <citation type="journal article" date="2023" name="Int. J. Syst. Evol. Microbiol.">
        <title>Mesoterricola silvestris gen. nov., sp. nov., Mesoterricola sediminis sp. nov., Geothrix oryzae sp. nov., Geothrix edaphica sp. nov., Geothrix rubra sp. nov., and Geothrix limicola sp. nov., six novel members of Acidobacteriota isolated from soils.</title>
        <authorList>
            <person name="Itoh H."/>
            <person name="Sugisawa Y."/>
            <person name="Mise K."/>
            <person name="Xu Z."/>
            <person name="Kuniyasu M."/>
            <person name="Ushijima N."/>
            <person name="Kawano K."/>
            <person name="Kobayashi E."/>
            <person name="Shiratori Y."/>
            <person name="Masuda Y."/>
            <person name="Senoo K."/>
        </authorList>
    </citation>
    <scope>NUCLEOTIDE SEQUENCE</scope>
    <source>
        <strain evidence="3">W786</strain>
    </source>
</reference>